<dbReference type="Proteomes" id="UP000184268">
    <property type="component" value="Unassembled WGS sequence"/>
</dbReference>
<keyword evidence="2" id="KW-1185">Reference proteome</keyword>
<proteinExistence type="predicted"/>
<name>A0A1M5T5Z2_9GAMM</name>
<accession>A0A1M5T5Z2</accession>
<gene>
    <name evidence="1" type="ORF">SAMN02745129_2014</name>
</gene>
<reference evidence="1 2" key="1">
    <citation type="submission" date="2016-11" db="EMBL/GenBank/DDBJ databases">
        <authorList>
            <person name="Jaros S."/>
            <person name="Januszkiewicz K."/>
            <person name="Wedrychowicz H."/>
        </authorList>
    </citation>
    <scope>NUCLEOTIDE SEQUENCE [LARGE SCALE GENOMIC DNA]</scope>
    <source>
        <strain evidence="1 2">DSM 16917</strain>
    </source>
</reference>
<dbReference type="RefSeq" id="WP_067663585.1">
    <property type="nucleotide sequence ID" value="NZ_FQXG01000003.1"/>
</dbReference>
<organism evidence="1 2">
    <name type="scientific">Ferrimonas marina</name>
    <dbReference type="NCBI Taxonomy" id="299255"/>
    <lineage>
        <taxon>Bacteria</taxon>
        <taxon>Pseudomonadati</taxon>
        <taxon>Pseudomonadota</taxon>
        <taxon>Gammaproteobacteria</taxon>
        <taxon>Alteromonadales</taxon>
        <taxon>Ferrimonadaceae</taxon>
        <taxon>Ferrimonas</taxon>
    </lineage>
</organism>
<dbReference type="EMBL" id="FQXG01000003">
    <property type="protein sequence ID" value="SHH46144.1"/>
    <property type="molecule type" value="Genomic_DNA"/>
</dbReference>
<dbReference type="STRING" id="299255.SAMN02745129_2014"/>
<sequence>MNNIAHLQVDADQTITLIQAEMAGQQEKVVANTLSDANYAINSRAGQSYVLVVPERLRLDLVDIRNAA</sequence>
<evidence type="ECO:0000313" key="1">
    <source>
        <dbReference type="EMBL" id="SHH46144.1"/>
    </source>
</evidence>
<protein>
    <submittedName>
        <fullName evidence="1">Uncharacterized protein</fullName>
    </submittedName>
</protein>
<evidence type="ECO:0000313" key="2">
    <source>
        <dbReference type="Proteomes" id="UP000184268"/>
    </source>
</evidence>
<dbReference type="AlphaFoldDB" id="A0A1M5T5Z2"/>